<dbReference type="Pfam" id="PF00067">
    <property type="entry name" value="p450"/>
    <property type="match status" value="1"/>
</dbReference>
<keyword evidence="15" id="KW-1185">Reference proteome</keyword>
<evidence type="ECO:0000256" key="10">
    <source>
        <dbReference type="ARBA" id="ARBA00023004"/>
    </source>
</evidence>
<keyword evidence="10" id="KW-0408">Iron</keyword>
<dbReference type="InterPro" id="IPR002401">
    <property type="entry name" value="Cyt_P450_E_grp-I"/>
</dbReference>
<evidence type="ECO:0000256" key="5">
    <source>
        <dbReference type="ARBA" id="ARBA00022617"/>
    </source>
</evidence>
<comment type="cofactor">
    <cofactor evidence="1">
        <name>heme</name>
        <dbReference type="ChEBI" id="CHEBI:30413"/>
    </cofactor>
</comment>
<evidence type="ECO:0008006" key="16">
    <source>
        <dbReference type="Google" id="ProtNLM"/>
    </source>
</evidence>
<evidence type="ECO:0000256" key="3">
    <source>
        <dbReference type="ARBA" id="ARBA00005179"/>
    </source>
</evidence>
<proteinExistence type="inferred from homology"/>
<organism evidence="14 15">
    <name type="scientific">Cerrena zonata</name>
    <dbReference type="NCBI Taxonomy" id="2478898"/>
    <lineage>
        <taxon>Eukaryota</taxon>
        <taxon>Fungi</taxon>
        <taxon>Dikarya</taxon>
        <taxon>Basidiomycota</taxon>
        <taxon>Agaricomycotina</taxon>
        <taxon>Agaricomycetes</taxon>
        <taxon>Polyporales</taxon>
        <taxon>Cerrenaceae</taxon>
        <taxon>Cerrena</taxon>
    </lineage>
</organism>
<evidence type="ECO:0000313" key="14">
    <source>
        <dbReference type="EMBL" id="KAK7688867.1"/>
    </source>
</evidence>
<accession>A0AAW0G8V8</accession>
<dbReference type="GO" id="GO:0020037">
    <property type="term" value="F:heme binding"/>
    <property type="evidence" value="ECO:0007669"/>
    <property type="project" value="InterPro"/>
</dbReference>
<comment type="caution">
    <text evidence="14">The sequence shown here is derived from an EMBL/GenBank/DDBJ whole genome shotgun (WGS) entry which is preliminary data.</text>
</comment>
<dbReference type="InterPro" id="IPR050364">
    <property type="entry name" value="Cytochrome_P450_fung"/>
</dbReference>
<dbReference type="GO" id="GO:0016705">
    <property type="term" value="F:oxidoreductase activity, acting on paired donors, with incorporation or reduction of molecular oxygen"/>
    <property type="evidence" value="ECO:0007669"/>
    <property type="project" value="InterPro"/>
</dbReference>
<keyword evidence="11" id="KW-0503">Monooxygenase</keyword>
<evidence type="ECO:0000256" key="12">
    <source>
        <dbReference type="ARBA" id="ARBA00023136"/>
    </source>
</evidence>
<dbReference type="GO" id="GO:0016020">
    <property type="term" value="C:membrane"/>
    <property type="evidence" value="ECO:0007669"/>
    <property type="project" value="UniProtKB-SubCell"/>
</dbReference>
<protein>
    <recommendedName>
        <fullName evidence="16">Cytochrome P450</fullName>
    </recommendedName>
</protein>
<dbReference type="GO" id="GO:0004497">
    <property type="term" value="F:monooxygenase activity"/>
    <property type="evidence" value="ECO:0007669"/>
    <property type="project" value="UniProtKB-KW"/>
</dbReference>
<keyword evidence="12 13" id="KW-0472">Membrane</keyword>
<evidence type="ECO:0000256" key="6">
    <source>
        <dbReference type="ARBA" id="ARBA00022692"/>
    </source>
</evidence>
<dbReference type="InterPro" id="IPR001128">
    <property type="entry name" value="Cyt_P450"/>
</dbReference>
<dbReference type="PANTHER" id="PTHR46300">
    <property type="entry name" value="P450, PUTATIVE (EUROFUNG)-RELATED-RELATED"/>
    <property type="match status" value="1"/>
</dbReference>
<dbReference type="CDD" id="cd11065">
    <property type="entry name" value="CYP64-like"/>
    <property type="match status" value="1"/>
</dbReference>
<evidence type="ECO:0000256" key="2">
    <source>
        <dbReference type="ARBA" id="ARBA00004167"/>
    </source>
</evidence>
<keyword evidence="6 13" id="KW-0812">Transmembrane</keyword>
<keyword evidence="9" id="KW-0560">Oxidoreductase</keyword>
<evidence type="ECO:0000256" key="11">
    <source>
        <dbReference type="ARBA" id="ARBA00023033"/>
    </source>
</evidence>
<comment type="similarity">
    <text evidence="4">Belongs to the cytochrome P450 family.</text>
</comment>
<dbReference type="EMBL" id="JASBNA010000009">
    <property type="protein sequence ID" value="KAK7688867.1"/>
    <property type="molecule type" value="Genomic_DNA"/>
</dbReference>
<dbReference type="GO" id="GO:0005506">
    <property type="term" value="F:iron ion binding"/>
    <property type="evidence" value="ECO:0007669"/>
    <property type="project" value="InterPro"/>
</dbReference>
<evidence type="ECO:0000256" key="8">
    <source>
        <dbReference type="ARBA" id="ARBA00022989"/>
    </source>
</evidence>
<dbReference type="AlphaFoldDB" id="A0AAW0G8V8"/>
<evidence type="ECO:0000313" key="15">
    <source>
        <dbReference type="Proteomes" id="UP001385951"/>
    </source>
</evidence>
<comment type="pathway">
    <text evidence="3">Secondary metabolite biosynthesis.</text>
</comment>
<dbReference type="PANTHER" id="PTHR46300:SF7">
    <property type="entry name" value="P450, PUTATIVE (EUROFUNG)-RELATED"/>
    <property type="match status" value="1"/>
</dbReference>
<gene>
    <name evidence="14" type="ORF">QCA50_007556</name>
</gene>
<comment type="subcellular location">
    <subcellularLocation>
        <location evidence="2">Membrane</location>
        <topology evidence="2">Single-pass membrane protein</topology>
    </subcellularLocation>
</comment>
<dbReference type="InterPro" id="IPR036396">
    <property type="entry name" value="Cyt_P450_sf"/>
</dbReference>
<dbReference type="Proteomes" id="UP001385951">
    <property type="component" value="Unassembled WGS sequence"/>
</dbReference>
<reference evidence="14 15" key="1">
    <citation type="submission" date="2022-09" db="EMBL/GenBank/DDBJ databases">
        <authorList>
            <person name="Palmer J.M."/>
        </authorList>
    </citation>
    <scope>NUCLEOTIDE SEQUENCE [LARGE SCALE GENOMIC DNA]</scope>
    <source>
        <strain evidence="14 15">DSM 7382</strain>
    </source>
</reference>
<name>A0AAW0G8V8_9APHY</name>
<sequence length="413" mass="46867">MLITVLPSVVLGTLVLGIAILYLRNLYNNARGPSFPPGPDGLPLVGHLFNSPRGAPWLSFSRMAAKYGDLVHLKVLNRHTILVSSAEVASDLFDKRSALYSNRFYSVMLNELMGMEWSFGRMNYGEPWRQRRKTFHHYYSAAAVEKYEGIILDNVQRFLVRLRNHPENFFGHARFVFAAMLLNVTYGITIEDESNEHLIAAEAWQHGFNQAILPGRFWVDYFPILKYIPEWFPGAAFKRSAAKWRENMYKARDHTFNVAKASMADDTAIPCVVTDALDSIEDNEDRTEKELLIRHSIATAFGAGVDTSAPTLQIFFYAMLTHPGVQKKAQEELERVVGLNRLPIMDDRAKLPYIEAILKELLRWNPVTPLALPHFTAAEDEYHGYRIPKGSIVLGNAWSVLDSCTSFIIVDLT</sequence>
<dbReference type="PRINTS" id="PR00463">
    <property type="entry name" value="EP450I"/>
</dbReference>
<keyword evidence="8 13" id="KW-1133">Transmembrane helix</keyword>
<feature type="transmembrane region" description="Helical" evidence="13">
    <location>
        <begin position="6"/>
        <end position="23"/>
    </location>
</feature>
<evidence type="ECO:0000256" key="4">
    <source>
        <dbReference type="ARBA" id="ARBA00010617"/>
    </source>
</evidence>
<keyword evidence="5" id="KW-0349">Heme</keyword>
<evidence type="ECO:0000256" key="13">
    <source>
        <dbReference type="SAM" id="Phobius"/>
    </source>
</evidence>
<evidence type="ECO:0000256" key="7">
    <source>
        <dbReference type="ARBA" id="ARBA00022723"/>
    </source>
</evidence>
<dbReference type="SUPFAM" id="SSF48264">
    <property type="entry name" value="Cytochrome P450"/>
    <property type="match status" value="1"/>
</dbReference>
<evidence type="ECO:0000256" key="9">
    <source>
        <dbReference type="ARBA" id="ARBA00023002"/>
    </source>
</evidence>
<evidence type="ECO:0000256" key="1">
    <source>
        <dbReference type="ARBA" id="ARBA00001971"/>
    </source>
</evidence>
<keyword evidence="7" id="KW-0479">Metal-binding</keyword>
<dbReference type="Gene3D" id="1.10.630.10">
    <property type="entry name" value="Cytochrome P450"/>
    <property type="match status" value="1"/>
</dbReference>